<dbReference type="InterPro" id="IPR011051">
    <property type="entry name" value="RmlC_Cupin_sf"/>
</dbReference>
<dbReference type="SUPFAM" id="SSF51182">
    <property type="entry name" value="RmlC-like cupins"/>
    <property type="match status" value="1"/>
</dbReference>
<dbReference type="CDD" id="cd06124">
    <property type="entry name" value="cupin_NimR-like_N"/>
    <property type="match status" value="1"/>
</dbReference>
<dbReference type="Gene3D" id="1.10.10.60">
    <property type="entry name" value="Homeodomain-like"/>
    <property type="match status" value="1"/>
</dbReference>
<dbReference type="EMBL" id="CP001052">
    <property type="protein sequence ID" value="ACD14681.1"/>
    <property type="molecule type" value="Genomic_DNA"/>
</dbReference>
<keyword evidence="2" id="KW-0805">Transcription regulation</keyword>
<dbReference type="InterPro" id="IPR018060">
    <property type="entry name" value="HTH_AraC"/>
</dbReference>
<evidence type="ECO:0000313" key="6">
    <source>
        <dbReference type="EMBL" id="ACD14681.1"/>
    </source>
</evidence>
<name>B2T0W1_PARPJ</name>
<dbReference type="PROSITE" id="PS00041">
    <property type="entry name" value="HTH_ARAC_FAMILY_1"/>
    <property type="match status" value="1"/>
</dbReference>
<dbReference type="PANTHER" id="PTHR11019:SF199">
    <property type="entry name" value="HTH-TYPE TRANSCRIPTIONAL REGULATOR NIMR"/>
    <property type="match status" value="1"/>
</dbReference>
<dbReference type="PANTHER" id="PTHR11019">
    <property type="entry name" value="HTH-TYPE TRANSCRIPTIONAL REGULATOR NIMR"/>
    <property type="match status" value="1"/>
</dbReference>
<evidence type="ECO:0000256" key="3">
    <source>
        <dbReference type="ARBA" id="ARBA00023125"/>
    </source>
</evidence>
<dbReference type="SUPFAM" id="SSF46689">
    <property type="entry name" value="Homeodomain-like"/>
    <property type="match status" value="1"/>
</dbReference>
<dbReference type="SMART" id="SM00342">
    <property type="entry name" value="HTH_ARAC"/>
    <property type="match status" value="1"/>
</dbReference>
<dbReference type="HOGENOM" id="CLU_000445_87_4_4"/>
<evidence type="ECO:0000313" key="7">
    <source>
        <dbReference type="Proteomes" id="UP000001739"/>
    </source>
</evidence>
<keyword evidence="1" id="KW-0678">Repressor</keyword>
<evidence type="ECO:0000256" key="2">
    <source>
        <dbReference type="ARBA" id="ARBA00023015"/>
    </source>
</evidence>
<evidence type="ECO:0000256" key="4">
    <source>
        <dbReference type="ARBA" id="ARBA00023163"/>
    </source>
</evidence>
<sequence>MPSRDAWDPQPKLVPTRREPVMAHLRLPPSDGIIEWHRHTWGQIACPRVGSIRVSAPGMMWIVPLWRAVWIPPGIDHQVVMLGHVEFHALYIEPGASPLPSDACSVIEVSDLMRVLTGSLAASTQASPRHRQLAMQLLLEEIRGAPTLPLGLPLPTERRLRTLCAAMMEEPGSQRTLQEWARVVGASDRTLARLFQSELNTSFAIWRRQLRLSRAIDLIGRGVPLHVVAAELGYANAPAFSTMFRHALGFPPSQLTGTAATRRR</sequence>
<dbReference type="FunFam" id="1.10.10.60:FF:000132">
    <property type="entry name" value="AraC family transcriptional regulator"/>
    <property type="match status" value="1"/>
</dbReference>
<protein>
    <submittedName>
        <fullName evidence="6">Transcriptional regulator, AraC family</fullName>
    </submittedName>
</protein>
<dbReference type="GO" id="GO:0043565">
    <property type="term" value="F:sequence-specific DNA binding"/>
    <property type="evidence" value="ECO:0007669"/>
    <property type="project" value="InterPro"/>
</dbReference>
<organism evidence="6 7">
    <name type="scientific">Paraburkholderia phytofirmans (strain DSM 17436 / LMG 22146 / PsJN)</name>
    <name type="common">Burkholderia phytofirmans</name>
    <dbReference type="NCBI Taxonomy" id="398527"/>
    <lineage>
        <taxon>Bacteria</taxon>
        <taxon>Pseudomonadati</taxon>
        <taxon>Pseudomonadota</taxon>
        <taxon>Betaproteobacteria</taxon>
        <taxon>Burkholderiales</taxon>
        <taxon>Burkholderiaceae</taxon>
        <taxon>Paraburkholderia</taxon>
    </lineage>
</organism>
<keyword evidence="3" id="KW-0238">DNA-binding</keyword>
<feature type="domain" description="HTH araC/xylS-type" evidence="5">
    <location>
        <begin position="158"/>
        <end position="258"/>
    </location>
</feature>
<dbReference type="KEGG" id="bpy:Bphyt_0254"/>
<dbReference type="PROSITE" id="PS01124">
    <property type="entry name" value="HTH_ARAC_FAMILY_2"/>
    <property type="match status" value="1"/>
</dbReference>
<dbReference type="GO" id="GO:0003700">
    <property type="term" value="F:DNA-binding transcription factor activity"/>
    <property type="evidence" value="ECO:0007669"/>
    <property type="project" value="InterPro"/>
</dbReference>
<dbReference type="AlphaFoldDB" id="B2T0W1"/>
<dbReference type="STRING" id="398527.Bphyt_0254"/>
<dbReference type="InterPro" id="IPR018062">
    <property type="entry name" value="HTH_AraC-typ_CS"/>
</dbReference>
<dbReference type="eggNOG" id="COG2207">
    <property type="taxonomic scope" value="Bacteria"/>
</dbReference>
<accession>B2T0W1</accession>
<keyword evidence="4" id="KW-0804">Transcription</keyword>
<evidence type="ECO:0000259" key="5">
    <source>
        <dbReference type="PROSITE" id="PS01124"/>
    </source>
</evidence>
<gene>
    <name evidence="6" type="ordered locus">Bphyt_0254</name>
</gene>
<dbReference type="OrthoDB" id="9804543at2"/>
<dbReference type="eggNOG" id="COG1917">
    <property type="taxonomic scope" value="Bacteria"/>
</dbReference>
<evidence type="ECO:0000256" key="1">
    <source>
        <dbReference type="ARBA" id="ARBA00022491"/>
    </source>
</evidence>
<dbReference type="Proteomes" id="UP000001739">
    <property type="component" value="Chromosome 1"/>
</dbReference>
<dbReference type="InterPro" id="IPR009057">
    <property type="entry name" value="Homeodomain-like_sf"/>
</dbReference>
<proteinExistence type="predicted"/>
<reference evidence="6 7" key="1">
    <citation type="journal article" date="2011" name="J. Bacteriol.">
        <title>Complete genome sequence of the plant growth-promoting endophyte Burkholderia phytofirmans strain PsJN.</title>
        <authorList>
            <person name="Weilharter A."/>
            <person name="Mitter B."/>
            <person name="Shin M.V."/>
            <person name="Chain P.S."/>
            <person name="Nowak J."/>
            <person name="Sessitsch A."/>
        </authorList>
    </citation>
    <scope>NUCLEOTIDE SEQUENCE [LARGE SCALE GENOMIC DNA]</scope>
    <source>
        <strain evidence="7">DSM 17436 / LMG 22146 / PsJN</strain>
    </source>
</reference>
<dbReference type="Pfam" id="PF12833">
    <property type="entry name" value="HTH_18"/>
    <property type="match status" value="1"/>
</dbReference>